<accession>A0A6A6T7R5</accession>
<dbReference type="EMBL" id="MU004350">
    <property type="protein sequence ID" value="KAF2655357.1"/>
    <property type="molecule type" value="Genomic_DNA"/>
</dbReference>
<organism evidence="1 2">
    <name type="scientific">Lophiostoma macrostomum CBS 122681</name>
    <dbReference type="NCBI Taxonomy" id="1314788"/>
    <lineage>
        <taxon>Eukaryota</taxon>
        <taxon>Fungi</taxon>
        <taxon>Dikarya</taxon>
        <taxon>Ascomycota</taxon>
        <taxon>Pezizomycotina</taxon>
        <taxon>Dothideomycetes</taxon>
        <taxon>Pleosporomycetidae</taxon>
        <taxon>Pleosporales</taxon>
        <taxon>Lophiostomataceae</taxon>
        <taxon>Lophiostoma</taxon>
    </lineage>
</organism>
<reference evidence="1" key="1">
    <citation type="journal article" date="2020" name="Stud. Mycol.">
        <title>101 Dothideomycetes genomes: a test case for predicting lifestyles and emergence of pathogens.</title>
        <authorList>
            <person name="Haridas S."/>
            <person name="Albert R."/>
            <person name="Binder M."/>
            <person name="Bloem J."/>
            <person name="Labutti K."/>
            <person name="Salamov A."/>
            <person name="Andreopoulos B."/>
            <person name="Baker S."/>
            <person name="Barry K."/>
            <person name="Bills G."/>
            <person name="Bluhm B."/>
            <person name="Cannon C."/>
            <person name="Castanera R."/>
            <person name="Culley D."/>
            <person name="Daum C."/>
            <person name="Ezra D."/>
            <person name="Gonzalez J."/>
            <person name="Henrissat B."/>
            <person name="Kuo A."/>
            <person name="Liang C."/>
            <person name="Lipzen A."/>
            <person name="Lutzoni F."/>
            <person name="Magnuson J."/>
            <person name="Mondo S."/>
            <person name="Nolan M."/>
            <person name="Ohm R."/>
            <person name="Pangilinan J."/>
            <person name="Park H.-J."/>
            <person name="Ramirez L."/>
            <person name="Alfaro M."/>
            <person name="Sun H."/>
            <person name="Tritt A."/>
            <person name="Yoshinaga Y."/>
            <person name="Zwiers L.-H."/>
            <person name="Turgeon B."/>
            <person name="Goodwin S."/>
            <person name="Spatafora J."/>
            <person name="Crous P."/>
            <person name="Grigoriev I."/>
        </authorList>
    </citation>
    <scope>NUCLEOTIDE SEQUENCE</scope>
    <source>
        <strain evidence="1">CBS 122681</strain>
    </source>
</reference>
<sequence>MLNPFRYLVFTGQTKTPENVANVDDALHKGEEWLETNKKTFISETETGVPFKDNFADLLALELSNRWDYVDLRVPERRWHYFAVKPVIVPEDYPEDNDTNAVAFSILKPTGSRAKVLIDEILACKNADGIVQVHLDRNRPRIAPEVSANILTLFYSYGRGHEVQESLNYLQEAMALEEYQESRYYFLPEPLFFYTWRLLCIASGSAVGTVNHYGLPKELHTLRDHLARRVSARIGTARDNALCPAVRLLICHSLGILNDVDVQILLDLQEEDGSFGKAWYVRYGSCGIRICHRAFAVVLATVALRRIKQANVRTKTTVWNRDNGDIVH</sequence>
<dbReference type="OrthoDB" id="2012566at2759"/>
<name>A0A6A6T7R5_9PLEO</name>
<dbReference type="Proteomes" id="UP000799324">
    <property type="component" value="Unassembled WGS sequence"/>
</dbReference>
<protein>
    <submittedName>
        <fullName evidence="1">Uncharacterized protein</fullName>
    </submittedName>
</protein>
<keyword evidence="2" id="KW-1185">Reference proteome</keyword>
<gene>
    <name evidence="1" type="ORF">K491DRAFT_716304</name>
</gene>
<evidence type="ECO:0000313" key="1">
    <source>
        <dbReference type="EMBL" id="KAF2655357.1"/>
    </source>
</evidence>
<evidence type="ECO:0000313" key="2">
    <source>
        <dbReference type="Proteomes" id="UP000799324"/>
    </source>
</evidence>
<dbReference type="AlphaFoldDB" id="A0A6A6T7R5"/>
<proteinExistence type="predicted"/>